<keyword evidence="11" id="KW-1185">Reference proteome</keyword>
<reference evidence="10 11" key="1">
    <citation type="submission" date="2019-03" db="EMBL/GenBank/DDBJ databases">
        <authorList>
            <person name="Kim M.K.M."/>
        </authorList>
    </citation>
    <scope>NUCLEOTIDE SEQUENCE [LARGE SCALE GENOMIC DNA]</scope>
    <source>
        <strain evidence="10 11">18JY21-1</strain>
    </source>
</reference>
<feature type="binding site" description="axial binding residue" evidence="8">
    <location>
        <position position="26"/>
    </location>
    <ligand>
        <name>heme</name>
        <dbReference type="ChEBI" id="CHEBI:30413"/>
    </ligand>
    <ligandPart>
        <name>Fe</name>
        <dbReference type="ChEBI" id="CHEBI:18248"/>
    </ligandPart>
</feature>
<dbReference type="GO" id="GO:0046872">
    <property type="term" value="F:metal ion binding"/>
    <property type="evidence" value="ECO:0007669"/>
    <property type="project" value="UniProtKB-KW"/>
</dbReference>
<name>A0A4R4E7V1_9BACL</name>
<feature type="transmembrane region" description="Helical" evidence="9">
    <location>
        <begin position="12"/>
        <end position="32"/>
    </location>
</feature>
<dbReference type="InterPro" id="IPR034804">
    <property type="entry name" value="SQR/QFR_C/D"/>
</dbReference>
<comment type="caution">
    <text evidence="10">The sequence shown here is derived from an EMBL/GenBank/DDBJ whole genome shotgun (WGS) entry which is preliminary data.</text>
</comment>
<feature type="binding site" description="axial binding residue" evidence="8">
    <location>
        <position position="156"/>
    </location>
    <ligand>
        <name>heme</name>
        <dbReference type="ChEBI" id="CHEBI:30413"/>
    </ligand>
    <ligandPart>
        <name>Fe</name>
        <dbReference type="ChEBI" id="CHEBI:18248"/>
    </ligandPart>
</feature>
<evidence type="ECO:0000256" key="5">
    <source>
        <dbReference type="ARBA" id="ARBA00022989"/>
    </source>
</evidence>
<feature type="transmembrane region" description="Helical" evidence="9">
    <location>
        <begin position="52"/>
        <end position="74"/>
    </location>
</feature>
<keyword evidence="5 9" id="KW-1133">Transmembrane helix</keyword>
<dbReference type="OrthoDB" id="9789209at2"/>
<evidence type="ECO:0000256" key="4">
    <source>
        <dbReference type="ARBA" id="ARBA00022723"/>
    </source>
</evidence>
<dbReference type="RefSeq" id="WP_132419015.1">
    <property type="nucleotide sequence ID" value="NZ_SKFG01000016.1"/>
</dbReference>
<sequence>MSNSYLFRKIHSLLGIVPVGAFLIMHLISNYAATKGHGAFVEKVLWINSLPLVFFLELLFIWLPLTYHAVYGLYVAYTARHNAINYGYFRNQMFLWQRITGVVTFLFVAWHVFETRVQVALGNIDHQGLGVAMHDIFANPIYLTIYVVAVIMVSFHFCNGIWGFLVSWGLTVGPRAQKVSTIICMLLFVVMSVMFILSIVSFTGAEFEQIPAGIK</sequence>
<dbReference type="Pfam" id="PF01127">
    <property type="entry name" value="Sdh_cyt"/>
    <property type="match status" value="1"/>
</dbReference>
<proteinExistence type="predicted"/>
<organism evidence="10 11">
    <name type="scientific">Paenibacillus albiflavus</name>
    <dbReference type="NCBI Taxonomy" id="2545760"/>
    <lineage>
        <taxon>Bacteria</taxon>
        <taxon>Bacillati</taxon>
        <taxon>Bacillota</taxon>
        <taxon>Bacilli</taxon>
        <taxon>Bacillales</taxon>
        <taxon>Paenibacillaceae</taxon>
        <taxon>Paenibacillus</taxon>
    </lineage>
</organism>
<keyword evidence="2 8" id="KW-0349">Heme</keyword>
<feature type="transmembrane region" description="Helical" evidence="9">
    <location>
        <begin position="143"/>
        <end position="170"/>
    </location>
</feature>
<feature type="transmembrane region" description="Helical" evidence="9">
    <location>
        <begin position="182"/>
        <end position="205"/>
    </location>
</feature>
<dbReference type="CDD" id="cd03497">
    <property type="entry name" value="SQR_TypeB_1_TM"/>
    <property type="match status" value="1"/>
</dbReference>
<dbReference type="InterPro" id="IPR000701">
    <property type="entry name" value="SuccDH_FuR_B_TM-su"/>
</dbReference>
<protein>
    <submittedName>
        <fullName evidence="10">Succinate dehydrogenase</fullName>
    </submittedName>
</protein>
<evidence type="ECO:0000256" key="7">
    <source>
        <dbReference type="ARBA" id="ARBA00023136"/>
    </source>
</evidence>
<gene>
    <name evidence="10" type="ORF">E0485_15740</name>
</gene>
<evidence type="ECO:0000313" key="11">
    <source>
        <dbReference type="Proteomes" id="UP000295418"/>
    </source>
</evidence>
<comment type="subcellular location">
    <subcellularLocation>
        <location evidence="1">Membrane</location>
    </subcellularLocation>
</comment>
<keyword evidence="4 8" id="KW-0479">Metal-binding</keyword>
<dbReference type="AlphaFoldDB" id="A0A4R4E7V1"/>
<evidence type="ECO:0000256" key="3">
    <source>
        <dbReference type="ARBA" id="ARBA00022692"/>
    </source>
</evidence>
<evidence type="ECO:0000256" key="6">
    <source>
        <dbReference type="ARBA" id="ARBA00023004"/>
    </source>
</evidence>
<keyword evidence="3 9" id="KW-0812">Transmembrane</keyword>
<evidence type="ECO:0000256" key="2">
    <source>
        <dbReference type="ARBA" id="ARBA00022617"/>
    </source>
</evidence>
<dbReference type="GO" id="GO:0016020">
    <property type="term" value="C:membrane"/>
    <property type="evidence" value="ECO:0007669"/>
    <property type="project" value="UniProtKB-SubCell"/>
</dbReference>
<evidence type="ECO:0000256" key="1">
    <source>
        <dbReference type="ARBA" id="ARBA00004370"/>
    </source>
</evidence>
<keyword evidence="6 8" id="KW-0408">Iron</keyword>
<dbReference type="InterPro" id="IPR016002">
    <property type="entry name" value="Succ_DH_cyt_b558_Firmicute"/>
</dbReference>
<dbReference type="Proteomes" id="UP000295418">
    <property type="component" value="Unassembled WGS sequence"/>
</dbReference>
<evidence type="ECO:0000256" key="9">
    <source>
        <dbReference type="SAM" id="Phobius"/>
    </source>
</evidence>
<feature type="binding site" description="axial binding residue" evidence="8">
    <location>
        <position position="68"/>
    </location>
    <ligand>
        <name>heme</name>
        <dbReference type="ChEBI" id="CHEBI:30413"/>
    </ligand>
    <ligandPart>
        <name>Fe</name>
        <dbReference type="ChEBI" id="CHEBI:18248"/>
    </ligandPart>
</feature>
<dbReference type="Gene3D" id="1.20.1300.10">
    <property type="entry name" value="Fumarate reductase/succinate dehydrogenase, transmembrane subunit"/>
    <property type="match status" value="1"/>
</dbReference>
<dbReference type="InterPro" id="IPR011138">
    <property type="entry name" value="Cytochrome_b-558"/>
</dbReference>
<feature type="binding site" description="axial binding residue" evidence="8">
    <location>
        <position position="111"/>
    </location>
    <ligand>
        <name>heme</name>
        <dbReference type="ChEBI" id="CHEBI:30413"/>
    </ligand>
    <ligandPart>
        <name>Fe</name>
        <dbReference type="ChEBI" id="CHEBI:18248"/>
    </ligandPart>
</feature>
<feature type="transmembrane region" description="Helical" evidence="9">
    <location>
        <begin position="95"/>
        <end position="113"/>
    </location>
</feature>
<dbReference type="EMBL" id="SKFG01000016">
    <property type="protein sequence ID" value="TCZ75826.1"/>
    <property type="molecule type" value="Genomic_DNA"/>
</dbReference>
<evidence type="ECO:0000256" key="8">
    <source>
        <dbReference type="PIRSR" id="PIRSR000170-1"/>
    </source>
</evidence>
<dbReference type="NCBIfam" id="TIGR02046">
    <property type="entry name" value="sdhC_b558_fam"/>
    <property type="match status" value="1"/>
</dbReference>
<evidence type="ECO:0000313" key="10">
    <source>
        <dbReference type="EMBL" id="TCZ75826.1"/>
    </source>
</evidence>
<dbReference type="PIRSF" id="PIRSF000170">
    <property type="entry name" value="Succ_dh_cyt_b558"/>
    <property type="match status" value="1"/>
</dbReference>
<keyword evidence="7 9" id="KW-0472">Membrane</keyword>
<accession>A0A4R4E7V1</accession>
<dbReference type="SUPFAM" id="SSF81343">
    <property type="entry name" value="Fumarate reductase respiratory complex transmembrane subunits"/>
    <property type="match status" value="1"/>
</dbReference>